<proteinExistence type="predicted"/>
<gene>
    <name evidence="1" type="ORF">ABZ568_25990</name>
</gene>
<name>A0ABV2Y0K4_9ACTN</name>
<comment type="caution">
    <text evidence="1">The sequence shown here is derived from an EMBL/GenBank/DDBJ whole genome shotgun (WGS) entry which is preliminary data.</text>
</comment>
<reference evidence="1 2" key="1">
    <citation type="submission" date="2024-06" db="EMBL/GenBank/DDBJ databases">
        <title>The Natural Products Discovery Center: Release of the First 8490 Sequenced Strains for Exploring Actinobacteria Biosynthetic Diversity.</title>
        <authorList>
            <person name="Kalkreuter E."/>
            <person name="Kautsar S.A."/>
            <person name="Yang D."/>
            <person name="Bader C.D."/>
            <person name="Teijaro C.N."/>
            <person name="Fluegel L."/>
            <person name="Davis C.M."/>
            <person name="Simpson J.R."/>
            <person name="Lauterbach L."/>
            <person name="Steele A.D."/>
            <person name="Gui C."/>
            <person name="Meng S."/>
            <person name="Li G."/>
            <person name="Viehrig K."/>
            <person name="Ye F."/>
            <person name="Su P."/>
            <person name="Kiefer A.F."/>
            <person name="Nichols A."/>
            <person name="Cepeda A.J."/>
            <person name="Yan W."/>
            <person name="Fan B."/>
            <person name="Jiang Y."/>
            <person name="Adhikari A."/>
            <person name="Zheng C.-J."/>
            <person name="Schuster L."/>
            <person name="Cowan T.M."/>
            <person name="Smanski M.J."/>
            <person name="Chevrette M.G."/>
            <person name="De Carvalho L.P.S."/>
            <person name="Shen B."/>
        </authorList>
    </citation>
    <scope>NUCLEOTIDE SEQUENCE [LARGE SCALE GENOMIC DNA]</scope>
    <source>
        <strain evidence="1 2">NPDC019583</strain>
    </source>
</reference>
<accession>A0ABV2Y0K4</accession>
<organism evidence="1 2">
    <name type="scientific">Streptomyces olindensis</name>
    <dbReference type="NCBI Taxonomy" id="358823"/>
    <lineage>
        <taxon>Bacteria</taxon>
        <taxon>Bacillati</taxon>
        <taxon>Actinomycetota</taxon>
        <taxon>Actinomycetes</taxon>
        <taxon>Kitasatosporales</taxon>
        <taxon>Streptomycetaceae</taxon>
        <taxon>Streptomyces</taxon>
    </lineage>
</organism>
<protein>
    <submittedName>
        <fullName evidence="1">Uncharacterized protein</fullName>
    </submittedName>
</protein>
<dbReference type="Proteomes" id="UP001550603">
    <property type="component" value="Unassembled WGS sequence"/>
</dbReference>
<evidence type="ECO:0000313" key="1">
    <source>
        <dbReference type="EMBL" id="MEU2269791.1"/>
    </source>
</evidence>
<dbReference type="EMBL" id="JBEYBN010000041">
    <property type="protein sequence ID" value="MEU2269791.1"/>
    <property type="molecule type" value="Genomic_DNA"/>
</dbReference>
<sequence>MADDLYGYWPEAKFAGSWRPAPSAVPPALLAQARPGGKILLTLSGWLCGYARVLLAVAEDGTFELVGKVGVGLGGRPVDAVDVQVVHSVLDGVFWDGGRVMDLFLYRRDTLKLPQLQVTRPPLYGLTVRESMPV</sequence>
<keyword evidence="2" id="KW-1185">Reference proteome</keyword>
<evidence type="ECO:0000313" key="2">
    <source>
        <dbReference type="Proteomes" id="UP001550603"/>
    </source>
</evidence>